<dbReference type="InterPro" id="IPR056555">
    <property type="entry name" value="NFD4_C"/>
</dbReference>
<reference evidence="8" key="1">
    <citation type="submission" date="2020-01" db="EMBL/GenBank/DDBJ databases">
        <authorList>
            <person name="Mishra B."/>
        </authorList>
    </citation>
    <scope>NUCLEOTIDE SEQUENCE [LARGE SCALE GENOMIC DNA]</scope>
</reference>
<keyword evidence="3" id="KW-0472">Membrane</keyword>
<feature type="transmembrane region" description="Helical" evidence="3">
    <location>
        <begin position="482"/>
        <end position="502"/>
    </location>
</feature>
<evidence type="ECO:0000256" key="3">
    <source>
        <dbReference type="SAM" id="Phobius"/>
    </source>
</evidence>
<evidence type="ECO:0000313" key="8">
    <source>
        <dbReference type="EMBL" id="CAA7019052.1"/>
    </source>
</evidence>
<feature type="domain" description="RRP12 HEAT" evidence="5">
    <location>
        <begin position="879"/>
        <end position="1185"/>
    </location>
</feature>
<feature type="compositionally biased region" description="Polar residues" evidence="2">
    <location>
        <begin position="1694"/>
        <end position="1703"/>
    </location>
</feature>
<protein>
    <recommendedName>
        <fullName evidence="10">Ribosomal RNA-processing protein 12-like conserved domain-containing protein</fullName>
    </recommendedName>
</protein>
<feature type="transmembrane region" description="Helical" evidence="3">
    <location>
        <begin position="9"/>
        <end position="30"/>
    </location>
</feature>
<feature type="transmembrane region" description="Helical" evidence="3">
    <location>
        <begin position="310"/>
        <end position="328"/>
    </location>
</feature>
<dbReference type="InterPro" id="IPR036259">
    <property type="entry name" value="MFS_trans_sf"/>
</dbReference>
<keyword evidence="3" id="KW-1133">Transmembrane helix</keyword>
<dbReference type="InterPro" id="IPR010658">
    <property type="entry name" value="Nodulin-like"/>
</dbReference>
<feature type="transmembrane region" description="Helical" evidence="3">
    <location>
        <begin position="437"/>
        <end position="462"/>
    </location>
</feature>
<feature type="transmembrane region" description="Helical" evidence="3">
    <location>
        <begin position="142"/>
        <end position="165"/>
    </location>
</feature>
<sequence length="1806" mass="198489">MERINTKWVAAAASIWIQSFSGATYTFAIYSSILKSSQSYDQSTLDFVSVFKDIGGTLGIFSGFLYTAMTSGRGGASGPWVVVFVGLVQWFLGFFFMWASVVGLIPPPPVPLMCLFVFLAGHSLPFFNTASVVTAARNFPDYGGTAVGIMQGFLGLSGAILIQLYHAVSGGEGNPATFLLILAIVPTVVMFLNMPFVRVYETVTTSNKKHLDGLSVISLIISAYLMVVIVFENVLGLSRSMQILTFLLVLILLASPLLVAVRALREERHTLSSSSLESPVLALLESHCEDGDGVVVEDSNILEAMSTMNFWLLFLAMLCGMGSGFATINNMRQIGESLRYSTVQLNSLVSLWSIWNFLGRFGAGYVSDTFLHKHSWPRPVFMAITLGVMAIGHVVVASGLRGSLYVGSVLIGMAYGSQWSLMPTITSEIFGIRHMGMIYFTISIAGPIGSYLLSVKVIGYFYDKVASEEDNSCFGSQCFRTSFLIMASVALFGSFVASVLFFRTNKFYKRLVAKRSLKSSILLLNNCSQGSFFNLNENMSLTSSETDVPVPEDFGEFMRSRILQSKRPDHEHLCAVIEELSKTLAEDSHSRTPVAYFAATCISLDSLLSANAEPPLDVVQPHVVILSLVFPKVSAGVLKRDGMALRLVLSVLRLESATTECLISAFKCLVHLLATVESIVVNEVSEYCSILLNFVTHSDGKVRKLATSCLRNVLQKSHGTKTCQLVSGAIAELFQKYLNLGLESEAGSAEGSRGAYQMIHVIITLKECLALMSRKHIASVLEGFKVLLTMRVPDIISPVIDSLNAVCLNPTSDVPVEALVEVLSIAAGPFKAHETSADAMTFTARLLKVGLTRAFSLNRDLCVAKLPTVFNGLKDTIASEHEEAILAATDALKSLIYSCIDESLIREGVNSIQNSNLIVKKSTPTVIEKLCAAVGSLLDYKYHAAWDMSFQVVSAMFNKLGENSTYFMRKTLEDLSDMQDLPDESFPHRKQLHECVGSALGAMGPETFLSIVRLNLEASDLSEVNVWLFPILKQYTAGGRLSFFTDTIFRMVETMSQKAQQLKLQGLTAASKSVDSLVYSLWALLPSFCNYPMDTEESFADLGQVLCGALQTQAETRGIICTSLNILIQQNKDIVDDKEVSANDASPAVLRATARYNSHHAAANLKVLRMCAPRLLDVLSRIFHESGKDDGGSLQSAIGNLASIAEKKTVSKLLFKTLRELLEATKTAIAQDESSASGMDVDTADKNSSSNLRARLFDLLVSILPGLDGQEVATVFSSLKPAMQDPKGQIQKKAYKVLSIILKSSDGFVSKNLEELLELMHNVCHVSAKRHKLDCLYFLLAHASTTDDLKERKDIVSSFLPEVILALKEVNKKTRNRAYDVLVQIGHAYADEENGGDYEKLHGYFNMVVGCLAGEKPQMISAAVKGVARLTYEFSDLIASAYNLLPSTFLLLQRRNKEITKANLGLLKVLVAKSPVEGLHANLKSMVEGLLKWPEGTKNLFKAKVRLLLEMLIKKCGTEAVKSVMPEEHMKLLTNIRKVTERKERKYAAGSEMSRSQHSKESSSKASRWNDTKIFSDFADEDEDSDVDYMDGESRGRTKASSFLKSKASGLRSKKNQKQSHLAVDESDDEPLDLLDRDKTRSALRSSELRKQKADSDEEAEFDAEGRLIISEGGGRAKRKEMSDAASDAKSSKGSRFSANSSKKNQKRMKTSESGYSYTGKEYASKKASGDLRRKDKLEPYAYWPLDRKMMSRRPDQRAVAVRGMSSVVRLTKRMEGKSAAEALATTKFKRFKRSGKKSAGKKKNK</sequence>
<feature type="compositionally biased region" description="Basic and acidic residues" evidence="2">
    <location>
        <begin position="1558"/>
        <end position="1567"/>
    </location>
</feature>
<feature type="region of interest" description="Disordered" evidence="2">
    <location>
        <begin position="1585"/>
        <end position="1717"/>
    </location>
</feature>
<feature type="region of interest" description="Disordered" evidence="2">
    <location>
        <begin position="1545"/>
        <end position="1567"/>
    </location>
</feature>
<dbReference type="InterPro" id="IPR057860">
    <property type="entry name" value="HEAT_RRP12_N"/>
</dbReference>
<keyword evidence="3" id="KW-0812">Transmembrane</keyword>
<feature type="transmembrane region" description="Helical" evidence="3">
    <location>
        <begin position="177"/>
        <end position="199"/>
    </location>
</feature>
<dbReference type="Pfam" id="PF08161">
    <property type="entry name" value="RRP12_HEAT"/>
    <property type="match status" value="1"/>
</dbReference>
<proteinExistence type="inferred from homology"/>
<feature type="transmembrane region" description="Helical" evidence="3">
    <location>
        <begin position="50"/>
        <end position="68"/>
    </location>
</feature>
<organism evidence="8 9">
    <name type="scientific">Microthlaspi erraticum</name>
    <dbReference type="NCBI Taxonomy" id="1685480"/>
    <lineage>
        <taxon>Eukaryota</taxon>
        <taxon>Viridiplantae</taxon>
        <taxon>Streptophyta</taxon>
        <taxon>Embryophyta</taxon>
        <taxon>Tracheophyta</taxon>
        <taxon>Spermatophyta</taxon>
        <taxon>Magnoliopsida</taxon>
        <taxon>eudicotyledons</taxon>
        <taxon>Gunneridae</taxon>
        <taxon>Pentapetalae</taxon>
        <taxon>rosids</taxon>
        <taxon>malvids</taxon>
        <taxon>Brassicales</taxon>
        <taxon>Brassicaceae</taxon>
        <taxon>Coluteocarpeae</taxon>
        <taxon>Microthlaspi</taxon>
    </lineage>
</organism>
<dbReference type="Gene3D" id="1.20.1250.20">
    <property type="entry name" value="MFS general substrate transporter like domains"/>
    <property type="match status" value="1"/>
</dbReference>
<dbReference type="InterPro" id="IPR016024">
    <property type="entry name" value="ARM-type_fold"/>
</dbReference>
<feature type="transmembrane region" description="Helical" evidence="3">
    <location>
        <begin position="110"/>
        <end position="130"/>
    </location>
</feature>
<gene>
    <name evidence="8" type="ORF">MERR_LOCUS6287</name>
</gene>
<dbReference type="InterPro" id="IPR012978">
    <property type="entry name" value="HEAT_RRP12"/>
</dbReference>
<evidence type="ECO:0000256" key="1">
    <source>
        <dbReference type="ARBA" id="ARBA00007690"/>
    </source>
</evidence>
<dbReference type="Pfam" id="PF06813">
    <property type="entry name" value="Nodulin-like"/>
    <property type="match status" value="1"/>
</dbReference>
<dbReference type="CDD" id="cd17354">
    <property type="entry name" value="MFS_Mch1p_like"/>
    <property type="match status" value="1"/>
</dbReference>
<evidence type="ECO:0000313" key="9">
    <source>
        <dbReference type="Proteomes" id="UP000467841"/>
    </source>
</evidence>
<evidence type="ECO:0000259" key="6">
    <source>
        <dbReference type="Pfam" id="PF23262"/>
    </source>
</evidence>
<dbReference type="InterPro" id="IPR011989">
    <property type="entry name" value="ARM-like"/>
</dbReference>
<feature type="compositionally biased region" description="Basic and acidic residues" evidence="2">
    <location>
        <begin position="1634"/>
        <end position="1655"/>
    </location>
</feature>
<feature type="domain" description="Nodulin-like" evidence="4">
    <location>
        <begin position="7"/>
        <end position="260"/>
    </location>
</feature>
<dbReference type="EMBL" id="CACVBM020000443">
    <property type="protein sequence ID" value="CAA7019052.1"/>
    <property type="molecule type" value="Genomic_DNA"/>
</dbReference>
<dbReference type="Pfam" id="PF23262">
    <property type="entry name" value="NFD4_C"/>
    <property type="match status" value="1"/>
</dbReference>
<evidence type="ECO:0000256" key="2">
    <source>
        <dbReference type="SAM" id="MobiDB-lite"/>
    </source>
</evidence>
<evidence type="ECO:0000259" key="4">
    <source>
        <dbReference type="Pfam" id="PF06813"/>
    </source>
</evidence>
<dbReference type="SUPFAM" id="SSF103473">
    <property type="entry name" value="MFS general substrate transporter"/>
    <property type="match status" value="2"/>
</dbReference>
<dbReference type="PANTHER" id="PTHR48445">
    <property type="entry name" value="OS02G0782100 PROTEIN"/>
    <property type="match status" value="1"/>
</dbReference>
<evidence type="ECO:0000259" key="5">
    <source>
        <dbReference type="Pfam" id="PF08161"/>
    </source>
</evidence>
<accession>A0A6D2HWN9</accession>
<feature type="transmembrane region" description="Helical" evidence="3">
    <location>
        <begin position="211"/>
        <end position="231"/>
    </location>
</feature>
<dbReference type="Gene3D" id="1.25.10.10">
    <property type="entry name" value="Leucine-rich Repeat Variant"/>
    <property type="match status" value="1"/>
</dbReference>
<name>A0A6D2HWN9_9BRAS</name>
<feature type="transmembrane region" description="Helical" evidence="3">
    <location>
        <begin position="379"/>
        <end position="398"/>
    </location>
</feature>
<feature type="transmembrane region" description="Helical" evidence="3">
    <location>
        <begin position="243"/>
        <end position="264"/>
    </location>
</feature>
<feature type="transmembrane region" description="Helical" evidence="3">
    <location>
        <begin position="80"/>
        <end position="104"/>
    </location>
</feature>
<evidence type="ECO:0000259" key="7">
    <source>
        <dbReference type="Pfam" id="PF25772"/>
    </source>
</evidence>
<dbReference type="OrthoDB" id="2192888at2759"/>
<dbReference type="Proteomes" id="UP000467841">
    <property type="component" value="Unassembled WGS sequence"/>
</dbReference>
<feature type="domain" description="NFD4 C-terminal" evidence="6">
    <location>
        <begin position="296"/>
        <end position="508"/>
    </location>
</feature>
<evidence type="ECO:0008006" key="10">
    <source>
        <dbReference type="Google" id="ProtNLM"/>
    </source>
</evidence>
<keyword evidence="9" id="KW-1185">Reference proteome</keyword>
<dbReference type="PANTHER" id="PTHR48445:SF1">
    <property type="entry name" value="OS02G0782100 PROTEIN"/>
    <property type="match status" value="1"/>
</dbReference>
<comment type="similarity">
    <text evidence="1">Belongs to the RRP12 family.</text>
</comment>
<comment type="caution">
    <text evidence="8">The sequence shown here is derived from an EMBL/GenBank/DDBJ whole genome shotgun (WGS) entry which is preliminary data.</text>
</comment>
<feature type="transmembrane region" description="Helical" evidence="3">
    <location>
        <begin position="404"/>
        <end position="425"/>
    </location>
</feature>
<feature type="domain" description="RRP12 N-terminal HEAT" evidence="7">
    <location>
        <begin position="547"/>
        <end position="814"/>
    </location>
</feature>
<dbReference type="Pfam" id="PF25772">
    <property type="entry name" value="HEAT_RRP12_N"/>
    <property type="match status" value="1"/>
</dbReference>
<dbReference type="SUPFAM" id="SSF48371">
    <property type="entry name" value="ARM repeat"/>
    <property type="match status" value="1"/>
</dbReference>